<evidence type="ECO:0000256" key="2">
    <source>
        <dbReference type="ARBA" id="ARBA00009127"/>
    </source>
</evidence>
<evidence type="ECO:0000256" key="1">
    <source>
        <dbReference type="ARBA" id="ARBA00004613"/>
    </source>
</evidence>
<evidence type="ECO:0008006" key="7">
    <source>
        <dbReference type="Google" id="ProtNLM"/>
    </source>
</evidence>
<evidence type="ECO:0000256" key="4">
    <source>
        <dbReference type="SAM" id="SignalP"/>
    </source>
</evidence>
<keyword evidence="4" id="KW-0732">Signal</keyword>
<dbReference type="OrthoDB" id="7776143at2759"/>
<accession>A0A364KVE3</accession>
<comment type="subcellular location">
    <subcellularLocation>
        <location evidence="1">Secreted</location>
    </subcellularLocation>
</comment>
<gene>
    <name evidence="5" type="ORF">BHQ10_003483</name>
</gene>
<dbReference type="Proteomes" id="UP000249363">
    <property type="component" value="Unassembled WGS sequence"/>
</dbReference>
<comment type="caution">
    <text evidence="5">The sequence shown here is derived from an EMBL/GenBank/DDBJ whole genome shotgun (WGS) entry which is preliminary data.</text>
</comment>
<dbReference type="GO" id="GO:0005576">
    <property type="term" value="C:extracellular region"/>
    <property type="evidence" value="ECO:0007669"/>
    <property type="project" value="UniProtKB-SubCell"/>
</dbReference>
<evidence type="ECO:0000313" key="5">
    <source>
        <dbReference type="EMBL" id="RAO67471.1"/>
    </source>
</evidence>
<dbReference type="RefSeq" id="XP_040731987.1">
    <property type="nucleotide sequence ID" value="XM_040875744.1"/>
</dbReference>
<feature type="chain" id="PRO_5016784611" description="SMP-30/Gluconolactonase/LRE-like region domain-containing protein" evidence="4">
    <location>
        <begin position="19"/>
        <end position="360"/>
    </location>
</feature>
<dbReference type="InterPro" id="IPR011042">
    <property type="entry name" value="6-blade_b-propeller_TolB-like"/>
</dbReference>
<name>A0A364KVE3_TALAM</name>
<evidence type="ECO:0000313" key="6">
    <source>
        <dbReference type="Proteomes" id="UP000249363"/>
    </source>
</evidence>
<dbReference type="GeneID" id="63792699"/>
<comment type="similarity">
    <text evidence="2">Belongs to the major royal jelly protein family.</text>
</comment>
<keyword evidence="6" id="KW-1185">Reference proteome</keyword>
<dbReference type="PANTHER" id="PTHR10009:SF18">
    <property type="entry name" value="PROTEIN YELLOW-LIKE PROTEIN"/>
    <property type="match status" value="1"/>
</dbReference>
<reference evidence="5 6" key="1">
    <citation type="journal article" date="2017" name="Biotechnol. Biofuels">
        <title>Differential beta-glucosidase expression as a function of carbon source availability in Talaromyces amestolkiae: a genomic and proteomic approach.</title>
        <authorList>
            <person name="de Eugenio L.I."/>
            <person name="Mendez-Liter J.A."/>
            <person name="Nieto-Dominguez M."/>
            <person name="Alonso L."/>
            <person name="Gil-Munoz J."/>
            <person name="Barriuso J."/>
            <person name="Prieto A."/>
            <person name="Martinez M.J."/>
        </authorList>
    </citation>
    <scope>NUCLEOTIDE SEQUENCE [LARGE SCALE GENOMIC DNA]</scope>
    <source>
        <strain evidence="5 6">CIB</strain>
    </source>
</reference>
<dbReference type="EMBL" id="MIKG01000005">
    <property type="protein sequence ID" value="RAO67471.1"/>
    <property type="molecule type" value="Genomic_DNA"/>
</dbReference>
<protein>
    <recommendedName>
        <fullName evidence="7">SMP-30/Gluconolactonase/LRE-like region domain-containing protein</fullName>
    </recommendedName>
</protein>
<dbReference type="AlphaFoldDB" id="A0A364KVE3"/>
<evidence type="ECO:0000256" key="3">
    <source>
        <dbReference type="ARBA" id="ARBA00022525"/>
    </source>
</evidence>
<dbReference type="Gene3D" id="2.120.10.30">
    <property type="entry name" value="TolB, C-terminal domain"/>
    <property type="match status" value="1"/>
</dbReference>
<dbReference type="PANTHER" id="PTHR10009">
    <property type="entry name" value="PROTEIN YELLOW-RELATED"/>
    <property type="match status" value="1"/>
</dbReference>
<keyword evidence="3" id="KW-0964">Secreted</keyword>
<organism evidence="5 6">
    <name type="scientific">Talaromyces amestolkiae</name>
    <dbReference type="NCBI Taxonomy" id="1196081"/>
    <lineage>
        <taxon>Eukaryota</taxon>
        <taxon>Fungi</taxon>
        <taxon>Dikarya</taxon>
        <taxon>Ascomycota</taxon>
        <taxon>Pezizomycotina</taxon>
        <taxon>Eurotiomycetes</taxon>
        <taxon>Eurotiomycetidae</taxon>
        <taxon>Eurotiales</taxon>
        <taxon>Trichocomaceae</taxon>
        <taxon>Talaromyces</taxon>
        <taxon>Talaromyces sect. Talaromyces</taxon>
    </lineage>
</organism>
<dbReference type="InterPro" id="IPR017996">
    <property type="entry name" value="MRJP/yellow-related"/>
</dbReference>
<feature type="signal peptide" evidence="4">
    <location>
        <begin position="1"/>
        <end position="18"/>
    </location>
</feature>
<proteinExistence type="inferred from homology"/>
<dbReference type="SUPFAM" id="SSF101898">
    <property type="entry name" value="NHL repeat"/>
    <property type="match status" value="1"/>
</dbReference>
<sequence>MAVALSTAFIVLASVATAFAPGLEVAYSVGNATQAISITPDGRIFLAQRYNESRVPQIVELLADNTTVLYPDASWNSYVSDDPGSDPATSFVSVDGARLGPNGHYWVVDGGAVGVNASAKLVGVNITTDEVDRLYYLQDIIGLENGPDDVRFDADGETAYLSDINGALLVLNLTTGEGVRVLNNSYTAQALFPLMFNHTLLEGSDGANSTSTAGLDQIEVSPDGLYLYYQPCQGGMYRLPTEFLRASLTNATLASTIGDYAEPYALTPSTGGTTIDADGTIYVSDTNLLAIWKITPDGRESIMLQDDALLWTDQMWITCDKKLLLPASQYRPGGNGLMALGPNYIFSYSIDAGPSPIDHP</sequence>